<evidence type="ECO:0000256" key="1">
    <source>
        <dbReference type="SAM" id="MobiDB-lite"/>
    </source>
</evidence>
<proteinExistence type="predicted"/>
<dbReference type="Proteomes" id="UP001595858">
    <property type="component" value="Unassembled WGS sequence"/>
</dbReference>
<feature type="compositionally biased region" description="Basic and acidic residues" evidence="1">
    <location>
        <begin position="112"/>
        <end position="121"/>
    </location>
</feature>
<protein>
    <submittedName>
        <fullName evidence="2">DUF5682 family protein</fullName>
    </submittedName>
</protein>
<evidence type="ECO:0000313" key="2">
    <source>
        <dbReference type="EMBL" id="MFC4868327.1"/>
    </source>
</evidence>
<sequence>MAPVDTDRVHVLGVRHHGPGSARSVAAELERIAPELVLIEGPPEADELVGLVGELTPPVSLLAYVPAEPARAAFWPFAAFSPEWAALRYAAEHGVRARFCDLPAAHTLAEDDRAEGADGKGEGGGAGADANLDAKRPEHGSGGGAPEDGTTAPDGAESAEQEPGREVADPLGMLAEAAGYDDPERWWEDIVEGRAAVPAGSSPADAGAHSAASPFPAIAEAMAAVRAEVGAGPDGPAGLREARREAHMRQVLRKAMKSVDGRIAVVCGAWHVPALLDHPRVSEDTALLRGLPKTKVAATWIPWTHGRLAAASGYRAGVRSPGWYHHLFTAPDRPVERWLAEAGRRLRELDQPVSSAHVIEAVRLTQALAALRGRPAAGLEEVADAAESVLCEGARARAHLLHSRMVVGERMGAVSADTPQVPLQRDLAAEQRGLRLQPKAEPRDLDLDLREETGRRRSALLHRLGLIGVEWGRPRGDSVRSRGTFRESWTLAWRPELELALIEAAVWGTTVEAAADARVRSLAAEAALPDLTALAERCLHAELGGALDAVVSALTARAAEDADIEHLMAALPPLARSARYGDVRRSDSAALRGVAAQLLARVRAGIVPAVSGLDDDAAAAMAGAIDGVHRAAVLLGGDDEAAWLAALERIAVRESAPGRVCGRANRILHDSGRLCDSDLSGRLSRAASRGTPPTRTAHWIEGFLSGSGLLLVHDTALLGIVDRWLNGLGADAFIEVVPLLRRTFGAFAAPERRAIGDSARALGRYGEAGAASAGDTVDARRAEPAVAAAAGLLGLAAAGAEAGG</sequence>
<gene>
    <name evidence="2" type="ORF">ACFPCZ_16970</name>
</gene>
<name>A0ABV9SQK0_9ACTN</name>
<dbReference type="PANTHER" id="PTHR30634">
    <property type="entry name" value="OUTER MEMBRANE LOLAB LIPOPROTEIN INSERTION APPARATUS"/>
    <property type="match status" value="1"/>
</dbReference>
<evidence type="ECO:0000313" key="3">
    <source>
        <dbReference type="Proteomes" id="UP001595858"/>
    </source>
</evidence>
<dbReference type="PANTHER" id="PTHR30634:SF14">
    <property type="match status" value="1"/>
</dbReference>
<reference evidence="3" key="1">
    <citation type="journal article" date="2019" name="Int. J. Syst. Evol. Microbiol.">
        <title>The Global Catalogue of Microorganisms (GCM) 10K type strain sequencing project: providing services to taxonomists for standard genome sequencing and annotation.</title>
        <authorList>
            <consortium name="The Broad Institute Genomics Platform"/>
            <consortium name="The Broad Institute Genome Sequencing Center for Infectious Disease"/>
            <person name="Wu L."/>
            <person name="Ma J."/>
        </authorList>
    </citation>
    <scope>NUCLEOTIDE SEQUENCE [LARGE SCALE GENOMIC DNA]</scope>
    <source>
        <strain evidence="3">CGMCC 4.7304</strain>
    </source>
</reference>
<dbReference type="InterPro" id="IPR050458">
    <property type="entry name" value="LolB"/>
</dbReference>
<dbReference type="EMBL" id="JBHSIY010000014">
    <property type="protein sequence ID" value="MFC4868327.1"/>
    <property type="molecule type" value="Genomic_DNA"/>
</dbReference>
<dbReference type="RefSeq" id="WP_344143832.1">
    <property type="nucleotide sequence ID" value="NZ_BAAAQI010000008.1"/>
</dbReference>
<dbReference type="InterPro" id="IPR043737">
    <property type="entry name" value="DUF5682"/>
</dbReference>
<feature type="region of interest" description="Disordered" evidence="1">
    <location>
        <begin position="112"/>
        <end position="168"/>
    </location>
</feature>
<comment type="caution">
    <text evidence="2">The sequence shown here is derived from an EMBL/GenBank/DDBJ whole genome shotgun (WGS) entry which is preliminary data.</text>
</comment>
<dbReference type="Pfam" id="PF18934">
    <property type="entry name" value="DUF5682"/>
    <property type="match status" value="1"/>
</dbReference>
<keyword evidence="3" id="KW-1185">Reference proteome</keyword>
<organism evidence="2 3">
    <name type="scientific">Streptomonospora arabica</name>
    <dbReference type="NCBI Taxonomy" id="412417"/>
    <lineage>
        <taxon>Bacteria</taxon>
        <taxon>Bacillati</taxon>
        <taxon>Actinomycetota</taxon>
        <taxon>Actinomycetes</taxon>
        <taxon>Streptosporangiales</taxon>
        <taxon>Nocardiopsidaceae</taxon>
        <taxon>Streptomonospora</taxon>
    </lineage>
</organism>
<accession>A0ABV9SQK0</accession>